<dbReference type="RefSeq" id="WP_068580174.1">
    <property type="nucleotide sequence ID" value="NZ_FTNK01000006.1"/>
</dbReference>
<reference evidence="1 2" key="1">
    <citation type="submission" date="2017-01" db="EMBL/GenBank/DDBJ databases">
        <authorList>
            <person name="Varghese N."/>
            <person name="Submissions S."/>
        </authorList>
    </citation>
    <scope>NUCLEOTIDE SEQUENCE [LARGE SCALE GENOMIC DNA]</scope>
    <source>
        <strain evidence="1 2">ATCC 23464</strain>
    </source>
</reference>
<accession>A0ABY1JZI0</accession>
<comment type="caution">
    <text evidence="1">The sequence shown here is derived from an EMBL/GenBank/DDBJ whole genome shotgun (WGS) entry which is preliminary data.</text>
</comment>
<name>A0ABY1JZI0_9BACL</name>
<evidence type="ECO:0000313" key="1">
    <source>
        <dbReference type="EMBL" id="SIR03297.1"/>
    </source>
</evidence>
<evidence type="ECO:0008006" key="3">
    <source>
        <dbReference type="Google" id="ProtNLM"/>
    </source>
</evidence>
<gene>
    <name evidence="1" type="ORF">SAMN05421578_10677</name>
</gene>
<proteinExistence type="predicted"/>
<dbReference type="Proteomes" id="UP000186666">
    <property type="component" value="Unassembled WGS sequence"/>
</dbReference>
<dbReference type="Pfam" id="PF13028">
    <property type="entry name" value="DUF3889"/>
    <property type="match status" value="1"/>
</dbReference>
<keyword evidence="2" id="KW-1185">Reference proteome</keyword>
<dbReference type="EMBL" id="FTNK01000006">
    <property type="protein sequence ID" value="SIR03297.1"/>
    <property type="molecule type" value="Genomic_DNA"/>
</dbReference>
<protein>
    <recommendedName>
        <fullName evidence="3">DUF3889 domain-containing protein</fullName>
    </recommendedName>
</protein>
<evidence type="ECO:0000313" key="2">
    <source>
        <dbReference type="Proteomes" id="UP000186666"/>
    </source>
</evidence>
<sequence>MFSILKVIISLTLIMTTSMTILPSGILQAEPSYAQWGRIAVKETQKKYNTSVTDYLHIGSVKLSDTNTEEKFKLILTKNNIEIGVFVTIAFNPHNNQLLSIRYEETNP</sequence>
<dbReference type="InterPro" id="IPR024987">
    <property type="entry name" value="DUF3889"/>
</dbReference>
<organism evidence="1 2">
    <name type="scientific">Paenibacillus macquariensis</name>
    <dbReference type="NCBI Taxonomy" id="948756"/>
    <lineage>
        <taxon>Bacteria</taxon>
        <taxon>Bacillati</taxon>
        <taxon>Bacillota</taxon>
        <taxon>Bacilli</taxon>
        <taxon>Bacillales</taxon>
        <taxon>Paenibacillaceae</taxon>
        <taxon>Paenibacillus</taxon>
    </lineage>
</organism>
<dbReference type="Gene3D" id="3.10.450.390">
    <property type="entry name" value="Protein of unknown function DUF3889"/>
    <property type="match status" value="1"/>
</dbReference>